<keyword evidence="4 6" id="KW-0472">Membrane</keyword>
<dbReference type="GO" id="GO:0001518">
    <property type="term" value="C:voltage-gated sodium channel complex"/>
    <property type="evidence" value="ECO:0007669"/>
    <property type="project" value="TreeGrafter"/>
</dbReference>
<dbReference type="PANTHER" id="PTHR10037:SF62">
    <property type="entry name" value="SODIUM CHANNEL PROTEIN 60E"/>
    <property type="match status" value="1"/>
</dbReference>
<feature type="transmembrane region" description="Helical" evidence="6">
    <location>
        <begin position="122"/>
        <end position="148"/>
    </location>
</feature>
<feature type="domain" description="Ion transport" evidence="7">
    <location>
        <begin position="13"/>
        <end position="226"/>
    </location>
</feature>
<dbReference type="InterPro" id="IPR043203">
    <property type="entry name" value="VGCC_Ca_Na"/>
</dbReference>
<keyword evidence="5" id="KW-0175">Coiled coil</keyword>
<keyword evidence="8" id="KW-0406">Ion transport</keyword>
<dbReference type="OrthoDB" id="5297065at2"/>
<keyword evidence="3 6" id="KW-1133">Transmembrane helix</keyword>
<gene>
    <name evidence="8" type="ORF">DFR62_2455</name>
</gene>
<sequence length="268" mass="30668">MKESLKRIVESARFNTFITVLILINALLVGLETYPSIAENYGAWLLILDIIILAFFALEILAKLYVYRAKFFGNAWNNFDFIIVVGSLILYNSPFISVLRIFRVLRVLRTVSTIPSLRRVVTALFMAIPTITSVILLMSIIFYVYAVIGTFFYADIEPEYFGDLGLSLISLFQIFTLESWASGIFRPVFAAEPWSWLYFISFIIVSTFLMINLIVGEIVNNAQKISDEIDKETAELEGIKEDTSEIEDLRKEVGELKSMIQTLVDRKY</sequence>
<feature type="coiled-coil region" evidence="5">
    <location>
        <begin position="222"/>
        <end position="266"/>
    </location>
</feature>
<accession>A0A497YGY5</accession>
<dbReference type="PANTHER" id="PTHR10037">
    <property type="entry name" value="VOLTAGE-GATED CATION CHANNEL CALCIUM AND SODIUM"/>
    <property type="match status" value="1"/>
</dbReference>
<dbReference type="SUPFAM" id="SSF81324">
    <property type="entry name" value="Voltage-gated potassium channels"/>
    <property type="match status" value="1"/>
</dbReference>
<dbReference type="EMBL" id="RCCP01000003">
    <property type="protein sequence ID" value="RLJ86852.1"/>
    <property type="molecule type" value="Genomic_DNA"/>
</dbReference>
<dbReference type="InterPro" id="IPR005821">
    <property type="entry name" value="Ion_trans_dom"/>
</dbReference>
<protein>
    <submittedName>
        <fullName evidence="8">Voltage-gated sodium channel</fullName>
    </submittedName>
</protein>
<dbReference type="GO" id="GO:0005248">
    <property type="term" value="F:voltage-gated sodium channel activity"/>
    <property type="evidence" value="ECO:0007669"/>
    <property type="project" value="TreeGrafter"/>
</dbReference>
<dbReference type="AlphaFoldDB" id="A0A497YGY5"/>
<feature type="transmembrane region" description="Helical" evidence="6">
    <location>
        <begin position="196"/>
        <end position="215"/>
    </location>
</feature>
<feature type="transmembrane region" description="Helical" evidence="6">
    <location>
        <begin position="12"/>
        <end position="31"/>
    </location>
</feature>
<comment type="subcellular location">
    <subcellularLocation>
        <location evidence="1">Membrane</location>
        <topology evidence="1">Multi-pass membrane protein</topology>
    </subcellularLocation>
</comment>
<dbReference type="RefSeq" id="WP_121300583.1">
    <property type="nucleotide sequence ID" value="NZ_QBEW01000029.1"/>
</dbReference>
<name>A0A497YGY5_9BACL</name>
<evidence type="ECO:0000256" key="5">
    <source>
        <dbReference type="SAM" id="Coils"/>
    </source>
</evidence>
<dbReference type="Gene3D" id="1.10.287.70">
    <property type="match status" value="1"/>
</dbReference>
<evidence type="ECO:0000313" key="9">
    <source>
        <dbReference type="Proteomes" id="UP000280791"/>
    </source>
</evidence>
<dbReference type="Pfam" id="PF00520">
    <property type="entry name" value="Ion_trans"/>
    <property type="match status" value="1"/>
</dbReference>
<keyword evidence="2 6" id="KW-0812">Transmembrane</keyword>
<dbReference type="InterPro" id="IPR027359">
    <property type="entry name" value="Volt_channel_dom_sf"/>
</dbReference>
<organism evidence="8 9">
    <name type="scientific">Planococcus citreus</name>
    <dbReference type="NCBI Taxonomy" id="1373"/>
    <lineage>
        <taxon>Bacteria</taxon>
        <taxon>Bacillati</taxon>
        <taxon>Bacillota</taxon>
        <taxon>Bacilli</taxon>
        <taxon>Bacillales</taxon>
        <taxon>Caryophanaceae</taxon>
        <taxon>Planococcus</taxon>
    </lineage>
</organism>
<comment type="caution">
    <text evidence="8">The sequence shown here is derived from an EMBL/GenBank/DDBJ whole genome shotgun (WGS) entry which is preliminary data.</text>
</comment>
<keyword evidence="8" id="KW-0407">Ion channel</keyword>
<keyword evidence="9" id="KW-1185">Reference proteome</keyword>
<reference evidence="8 9" key="1">
    <citation type="submission" date="2018-10" db="EMBL/GenBank/DDBJ databases">
        <title>Genomic Encyclopedia of Type Strains, Phase IV (KMG-IV): sequencing the most valuable type-strain genomes for metagenomic binning, comparative biology and taxonomic classification.</title>
        <authorList>
            <person name="Goeker M."/>
        </authorList>
    </citation>
    <scope>NUCLEOTIDE SEQUENCE [LARGE SCALE GENOMIC DNA]</scope>
    <source>
        <strain evidence="8 9">DSM 20549</strain>
    </source>
</reference>
<feature type="transmembrane region" description="Helical" evidence="6">
    <location>
        <begin position="43"/>
        <end position="67"/>
    </location>
</feature>
<keyword evidence="8" id="KW-0813">Transport</keyword>
<evidence type="ECO:0000256" key="4">
    <source>
        <dbReference type="ARBA" id="ARBA00023136"/>
    </source>
</evidence>
<evidence type="ECO:0000256" key="2">
    <source>
        <dbReference type="ARBA" id="ARBA00022692"/>
    </source>
</evidence>
<evidence type="ECO:0000256" key="3">
    <source>
        <dbReference type="ARBA" id="ARBA00022989"/>
    </source>
</evidence>
<evidence type="ECO:0000256" key="6">
    <source>
        <dbReference type="SAM" id="Phobius"/>
    </source>
</evidence>
<evidence type="ECO:0000313" key="8">
    <source>
        <dbReference type="EMBL" id="RLJ86852.1"/>
    </source>
</evidence>
<evidence type="ECO:0000259" key="7">
    <source>
        <dbReference type="Pfam" id="PF00520"/>
    </source>
</evidence>
<proteinExistence type="predicted"/>
<dbReference type="Gene3D" id="1.20.120.350">
    <property type="entry name" value="Voltage-gated potassium channels. Chain C"/>
    <property type="match status" value="1"/>
</dbReference>
<dbReference type="Proteomes" id="UP000280791">
    <property type="component" value="Unassembled WGS sequence"/>
</dbReference>
<feature type="transmembrane region" description="Helical" evidence="6">
    <location>
        <begin position="79"/>
        <end position="102"/>
    </location>
</feature>
<evidence type="ECO:0000256" key="1">
    <source>
        <dbReference type="ARBA" id="ARBA00004141"/>
    </source>
</evidence>